<evidence type="ECO:0000256" key="7">
    <source>
        <dbReference type="SAM" id="MobiDB-lite"/>
    </source>
</evidence>
<sequence>MPPVTVKVLGGFSMVATSPVRFATHKTESLFVYLLLSGQAVSRDRLAGIFWPNATEERARRNLSTALWRLKSVTQSIPEIWIDVSGDSVRLRCETVEIDAVRFRSLVESLPGLDGHSRTTTMAEAERLYNGDFLDGFPDEWCEDERRYLRTLYGRLLRQLVETSKTSGEFVQGIRYARRLVEIDPFDEESHRELMLLYHLSGDRGAAMAQFEATKRILQEELGTQPSPASVELYQYIRSRSEWEANRVLKSADWKKAANSSDVPIVGRDEHLASLMRAVDRAARGLGTAVVLSGEAGVGKTRLVESVVLAAGLRGFDILQGRCFDLLDQPPYHVFVQALWPRISSADKPGGGASSPLAALLHALAPEASLDYRHAALSSRTQFFDSAIVNEALLSLLGRSHSGRPTLLILEDIHRIDKASTALLLTLLERLPKANLCVLLTIRSGENATAQMQSLLTANGASEIRVEGLTEQEIGKLIQVTLRSRHTPPGLQRFMWERSNGVPLFALESLKLLLENGFLKKDPLGSWSMDKHALDLRMIVPSRVQEIIRQRIARLPSNARKLLCAAAALGTEVDFNQLRELVGSSEEPFIEHTNNLVEAQLLLETKEGFRFPHESTRLVALSMEKRAALKAFHRKAAEIIVQSAPGRTEDLAWHYEEAGVPIQALRYAEASGDKATAVYANGDAAAWYSRALQLLDVVKSSDPGERETQLRRAALILKRQGVLDLIGDRRGQSADLDAILSIAERLSDHKLLAEALHLRANLLMRTNANEAALTTIRKATQLFRAAKDLRAEARVYETAGSVYNNLRRYDLASAEFRRALRLFRRLGDRAGQARSFLHLGTLLGFQSREVFAIRYLDRADVLLHEIGDHRSRAMAKITKGILYRYLGRLKLSESHMASGVGILTQIGDRVGVARGMIHLAFTHAVMGKHRDAIHECERALRIAKQAKDVRAQILILNNSAYGVYRLVGSFARAERYITKAMTLVAEAASTESVAPYTDTMAAISLDREDLHEALKWALRSEELHKPFRLKSWIGLETDYRLGSVYLELGRYSRAMRYLWRARKQYPRGQELAYETLATAALAKLHLIRGDIATALRFARAVSDLLRKIEGVEQIQKVYWILYLVFGSAGLHGAARRVLRQAYASVIQQASTLKGRFRRVFLSNVRVNREILEEVGRNPESFLVRGMNFPVPKAPPEVHSTKSHPPGNEKSSQAGSVLGSATKQDGIKQRRHVIAGLLEQGTLTQDQLAATLGISPRTVRNDLAALRSQGLLQKPTQP</sequence>
<dbReference type="Pfam" id="PF08220">
    <property type="entry name" value="HTH_DeoR"/>
    <property type="match status" value="1"/>
</dbReference>
<dbReference type="InterPro" id="IPR027417">
    <property type="entry name" value="P-loop_NTPase"/>
</dbReference>
<accession>A0A537LRJ3</accession>
<keyword evidence="1" id="KW-0547">Nucleotide-binding</keyword>
<evidence type="ECO:0000256" key="5">
    <source>
        <dbReference type="ARBA" id="ARBA00023163"/>
    </source>
</evidence>
<dbReference type="InterPro" id="IPR036390">
    <property type="entry name" value="WH_DNA-bd_sf"/>
</dbReference>
<keyword evidence="3" id="KW-0805">Transcription regulation</keyword>
<feature type="compositionally biased region" description="Polar residues" evidence="7">
    <location>
        <begin position="1208"/>
        <end position="1222"/>
    </location>
</feature>
<dbReference type="InterPro" id="IPR041664">
    <property type="entry name" value="AAA_16"/>
</dbReference>
<protein>
    <submittedName>
        <fullName evidence="9">DeoR family transcriptional regulator</fullName>
    </submittedName>
</protein>
<dbReference type="Pfam" id="PF03704">
    <property type="entry name" value="BTAD"/>
    <property type="match status" value="1"/>
</dbReference>
<dbReference type="PROSITE" id="PS00894">
    <property type="entry name" value="HTH_DEOR_1"/>
    <property type="match status" value="1"/>
</dbReference>
<dbReference type="GO" id="GO:0004016">
    <property type="term" value="F:adenylate cyclase activity"/>
    <property type="evidence" value="ECO:0007669"/>
    <property type="project" value="TreeGrafter"/>
</dbReference>
<dbReference type="SUPFAM" id="SSF46785">
    <property type="entry name" value="Winged helix' DNA-binding domain"/>
    <property type="match status" value="1"/>
</dbReference>
<dbReference type="SUPFAM" id="SSF48452">
    <property type="entry name" value="TPR-like"/>
    <property type="match status" value="4"/>
</dbReference>
<keyword evidence="2" id="KW-0067">ATP-binding</keyword>
<dbReference type="PROSITE" id="PS51000">
    <property type="entry name" value="HTH_DEOR_2"/>
    <property type="match status" value="1"/>
</dbReference>
<dbReference type="Gene3D" id="3.40.50.300">
    <property type="entry name" value="P-loop containing nucleotide triphosphate hydrolases"/>
    <property type="match status" value="1"/>
</dbReference>
<dbReference type="Pfam" id="PF13191">
    <property type="entry name" value="AAA_16"/>
    <property type="match status" value="1"/>
</dbReference>
<dbReference type="EMBL" id="VBAI01000108">
    <property type="protein sequence ID" value="TMJ10651.1"/>
    <property type="molecule type" value="Genomic_DNA"/>
</dbReference>
<evidence type="ECO:0000256" key="6">
    <source>
        <dbReference type="PROSITE-ProRule" id="PRU00339"/>
    </source>
</evidence>
<dbReference type="Gene3D" id="1.25.40.10">
    <property type="entry name" value="Tetratricopeptide repeat domain"/>
    <property type="match status" value="3"/>
</dbReference>
<evidence type="ECO:0000313" key="9">
    <source>
        <dbReference type="EMBL" id="TMJ10651.1"/>
    </source>
</evidence>
<keyword evidence="6" id="KW-0802">TPR repeat</keyword>
<evidence type="ECO:0000256" key="1">
    <source>
        <dbReference type="ARBA" id="ARBA00022741"/>
    </source>
</evidence>
<evidence type="ECO:0000256" key="4">
    <source>
        <dbReference type="ARBA" id="ARBA00023125"/>
    </source>
</evidence>
<feature type="repeat" description="TPR" evidence="6">
    <location>
        <begin position="1035"/>
        <end position="1068"/>
    </location>
</feature>
<feature type="region of interest" description="Disordered" evidence="7">
    <location>
        <begin position="1192"/>
        <end position="1224"/>
    </location>
</feature>
<dbReference type="SMART" id="SM00028">
    <property type="entry name" value="TPR"/>
    <property type="match status" value="4"/>
</dbReference>
<feature type="domain" description="HTH deoR-type" evidence="8">
    <location>
        <begin position="1225"/>
        <end position="1277"/>
    </location>
</feature>
<dbReference type="Pfam" id="PF13181">
    <property type="entry name" value="TPR_8"/>
    <property type="match status" value="1"/>
</dbReference>
<dbReference type="GO" id="GO:0005524">
    <property type="term" value="F:ATP binding"/>
    <property type="evidence" value="ECO:0007669"/>
    <property type="project" value="UniProtKB-KW"/>
</dbReference>
<dbReference type="InterPro" id="IPR018356">
    <property type="entry name" value="Tscrpt_reg_HTH_DeoR_CS"/>
</dbReference>
<dbReference type="GO" id="GO:0003677">
    <property type="term" value="F:DNA binding"/>
    <property type="evidence" value="ECO:0007669"/>
    <property type="project" value="UniProtKB-KW"/>
</dbReference>
<keyword evidence="5" id="KW-0804">Transcription</keyword>
<dbReference type="PANTHER" id="PTHR16305:SF28">
    <property type="entry name" value="GUANYLATE CYCLASE DOMAIN-CONTAINING PROTEIN"/>
    <property type="match status" value="1"/>
</dbReference>
<dbReference type="InterPro" id="IPR019734">
    <property type="entry name" value="TPR_rpt"/>
</dbReference>
<gene>
    <name evidence="9" type="ORF">E6G98_07195</name>
</gene>
<dbReference type="AlphaFoldDB" id="A0A537LRJ3"/>
<dbReference type="PROSITE" id="PS50005">
    <property type="entry name" value="TPR"/>
    <property type="match status" value="2"/>
</dbReference>
<dbReference type="SUPFAM" id="SSF52540">
    <property type="entry name" value="P-loop containing nucleoside triphosphate hydrolases"/>
    <property type="match status" value="1"/>
</dbReference>
<name>A0A537LRJ3_9BACT</name>
<dbReference type="InterPro" id="IPR001034">
    <property type="entry name" value="DeoR_HTH"/>
</dbReference>
<dbReference type="InterPro" id="IPR036388">
    <property type="entry name" value="WH-like_DNA-bd_sf"/>
</dbReference>
<dbReference type="GO" id="GO:0005737">
    <property type="term" value="C:cytoplasm"/>
    <property type="evidence" value="ECO:0007669"/>
    <property type="project" value="TreeGrafter"/>
</dbReference>
<dbReference type="Gene3D" id="1.10.10.10">
    <property type="entry name" value="Winged helix-like DNA-binding domain superfamily/Winged helix DNA-binding domain"/>
    <property type="match status" value="2"/>
</dbReference>
<dbReference type="Proteomes" id="UP000315217">
    <property type="component" value="Unassembled WGS sequence"/>
</dbReference>
<evidence type="ECO:0000313" key="10">
    <source>
        <dbReference type="Proteomes" id="UP000315217"/>
    </source>
</evidence>
<proteinExistence type="predicted"/>
<organism evidence="9 10">
    <name type="scientific">Candidatus Segetimicrobium genomatis</name>
    <dbReference type="NCBI Taxonomy" id="2569760"/>
    <lineage>
        <taxon>Bacteria</taxon>
        <taxon>Bacillati</taxon>
        <taxon>Candidatus Sysuimicrobiota</taxon>
        <taxon>Candidatus Sysuimicrobiia</taxon>
        <taxon>Candidatus Sysuimicrobiales</taxon>
        <taxon>Candidatus Segetimicrobiaceae</taxon>
        <taxon>Candidatus Segetimicrobium</taxon>
    </lineage>
</organism>
<dbReference type="SMART" id="SM01043">
    <property type="entry name" value="BTAD"/>
    <property type="match status" value="1"/>
</dbReference>
<dbReference type="InterPro" id="IPR011990">
    <property type="entry name" value="TPR-like_helical_dom_sf"/>
</dbReference>
<feature type="repeat" description="TPR" evidence="6">
    <location>
        <begin position="793"/>
        <end position="826"/>
    </location>
</feature>
<evidence type="ECO:0000256" key="2">
    <source>
        <dbReference type="ARBA" id="ARBA00022840"/>
    </source>
</evidence>
<evidence type="ECO:0000256" key="3">
    <source>
        <dbReference type="ARBA" id="ARBA00023015"/>
    </source>
</evidence>
<comment type="caution">
    <text evidence="9">The sequence shown here is derived from an EMBL/GenBank/DDBJ whole genome shotgun (WGS) entry which is preliminary data.</text>
</comment>
<dbReference type="GO" id="GO:0003700">
    <property type="term" value="F:DNA-binding transcription factor activity"/>
    <property type="evidence" value="ECO:0007669"/>
    <property type="project" value="InterPro"/>
</dbReference>
<dbReference type="InterPro" id="IPR005158">
    <property type="entry name" value="BTAD"/>
</dbReference>
<keyword evidence="4" id="KW-0238">DNA-binding</keyword>
<evidence type="ECO:0000259" key="8">
    <source>
        <dbReference type="PROSITE" id="PS51000"/>
    </source>
</evidence>
<reference evidence="9 10" key="1">
    <citation type="journal article" date="2019" name="Nat. Microbiol.">
        <title>Mediterranean grassland soil C-N compound turnover is dependent on rainfall and depth, and is mediated by genomically divergent microorganisms.</title>
        <authorList>
            <person name="Diamond S."/>
            <person name="Andeer P.F."/>
            <person name="Li Z."/>
            <person name="Crits-Christoph A."/>
            <person name="Burstein D."/>
            <person name="Anantharaman K."/>
            <person name="Lane K.R."/>
            <person name="Thomas B.C."/>
            <person name="Pan C."/>
            <person name="Northen T.R."/>
            <person name="Banfield J.F."/>
        </authorList>
    </citation>
    <scope>NUCLEOTIDE SEQUENCE [LARGE SCALE GENOMIC DNA]</scope>
    <source>
        <strain evidence="9">NP_1</strain>
    </source>
</reference>
<dbReference type="PANTHER" id="PTHR16305">
    <property type="entry name" value="TESTICULAR SOLUBLE ADENYLYL CYCLASE"/>
    <property type="match status" value="1"/>
</dbReference>